<evidence type="ECO:0000313" key="1">
    <source>
        <dbReference type="EMBL" id="KAK5608682.1"/>
    </source>
</evidence>
<keyword evidence="2" id="KW-1185">Reference proteome</keyword>
<accession>A0AAV9RIE5</accession>
<proteinExistence type="predicted"/>
<dbReference type="Proteomes" id="UP001311232">
    <property type="component" value="Unassembled WGS sequence"/>
</dbReference>
<sequence length="119" mass="12760">MSGPVPSSAFLLPAALPQEQPATVRLLMIDRLALNRIGIGSDLKQALPILTECLSPIPSAPQLSRAMRRGTVLCSLWVKNTGSSNYGGQEPHWASSGAIKPQRANSNLSHSGLIQFYTH</sequence>
<reference evidence="1 2" key="1">
    <citation type="submission" date="2021-06" db="EMBL/GenBank/DDBJ databases">
        <authorList>
            <person name="Palmer J.M."/>
        </authorList>
    </citation>
    <scope>NUCLEOTIDE SEQUENCE [LARGE SCALE GENOMIC DNA]</scope>
    <source>
        <strain evidence="1 2">MEX-2019</strain>
        <tissue evidence="1">Muscle</tissue>
    </source>
</reference>
<protein>
    <submittedName>
        <fullName evidence="1">Uncharacterized protein</fullName>
    </submittedName>
</protein>
<name>A0AAV9RIE5_9TELE</name>
<gene>
    <name evidence="1" type="ORF">CRENBAI_021845</name>
</gene>
<dbReference type="EMBL" id="JAHHUM010001790">
    <property type="protein sequence ID" value="KAK5608682.1"/>
    <property type="molecule type" value="Genomic_DNA"/>
</dbReference>
<organism evidence="1 2">
    <name type="scientific">Crenichthys baileyi</name>
    <name type="common">White River springfish</name>
    <dbReference type="NCBI Taxonomy" id="28760"/>
    <lineage>
        <taxon>Eukaryota</taxon>
        <taxon>Metazoa</taxon>
        <taxon>Chordata</taxon>
        <taxon>Craniata</taxon>
        <taxon>Vertebrata</taxon>
        <taxon>Euteleostomi</taxon>
        <taxon>Actinopterygii</taxon>
        <taxon>Neopterygii</taxon>
        <taxon>Teleostei</taxon>
        <taxon>Neoteleostei</taxon>
        <taxon>Acanthomorphata</taxon>
        <taxon>Ovalentaria</taxon>
        <taxon>Atherinomorphae</taxon>
        <taxon>Cyprinodontiformes</taxon>
        <taxon>Goodeidae</taxon>
        <taxon>Crenichthys</taxon>
    </lineage>
</organism>
<dbReference type="AlphaFoldDB" id="A0AAV9RIE5"/>
<comment type="caution">
    <text evidence="1">The sequence shown here is derived from an EMBL/GenBank/DDBJ whole genome shotgun (WGS) entry which is preliminary data.</text>
</comment>
<evidence type="ECO:0000313" key="2">
    <source>
        <dbReference type="Proteomes" id="UP001311232"/>
    </source>
</evidence>